<comment type="caution">
    <text evidence="2">The sequence shown here is derived from an EMBL/GenBank/DDBJ whole genome shotgun (WGS) entry which is preliminary data.</text>
</comment>
<gene>
    <name evidence="2" type="ORF">F444_00566</name>
</gene>
<protein>
    <recommendedName>
        <fullName evidence="4">PiggyBac transposable element-derived protein domain-containing protein</fullName>
    </recommendedName>
</protein>
<dbReference type="EMBL" id="ANJA01000126">
    <property type="protein sequence ID" value="ETO85820.1"/>
    <property type="molecule type" value="Genomic_DNA"/>
</dbReference>
<feature type="region of interest" description="Disordered" evidence="1">
    <location>
        <begin position="172"/>
        <end position="191"/>
    </location>
</feature>
<dbReference type="AlphaFoldDB" id="A0A081B3V9"/>
<organism evidence="2 3">
    <name type="scientific">Phytophthora nicotianae P1976</name>
    <dbReference type="NCBI Taxonomy" id="1317066"/>
    <lineage>
        <taxon>Eukaryota</taxon>
        <taxon>Sar</taxon>
        <taxon>Stramenopiles</taxon>
        <taxon>Oomycota</taxon>
        <taxon>Peronosporomycetes</taxon>
        <taxon>Peronosporales</taxon>
        <taxon>Peronosporaceae</taxon>
        <taxon>Phytophthora</taxon>
    </lineage>
</organism>
<evidence type="ECO:0000313" key="3">
    <source>
        <dbReference type="Proteomes" id="UP000028582"/>
    </source>
</evidence>
<evidence type="ECO:0000313" key="2">
    <source>
        <dbReference type="EMBL" id="ETO85820.1"/>
    </source>
</evidence>
<dbReference type="PANTHER" id="PTHR46599:SF3">
    <property type="entry name" value="PIGGYBAC TRANSPOSABLE ELEMENT-DERIVED PROTEIN 4"/>
    <property type="match status" value="1"/>
</dbReference>
<reference evidence="2 3" key="1">
    <citation type="submission" date="2013-11" db="EMBL/GenBank/DDBJ databases">
        <title>The Genome Sequence of Phytophthora parasitica P1976.</title>
        <authorList>
            <consortium name="The Broad Institute Genomics Platform"/>
            <person name="Russ C."/>
            <person name="Tyler B."/>
            <person name="Panabieres F."/>
            <person name="Shan W."/>
            <person name="Tripathy S."/>
            <person name="Grunwald N."/>
            <person name="Machado M."/>
            <person name="Johnson C.S."/>
            <person name="Walker B."/>
            <person name="Young S."/>
            <person name="Zeng Q."/>
            <person name="Gargeya S."/>
            <person name="Fitzgerald M."/>
            <person name="Haas B."/>
            <person name="Abouelleil A."/>
            <person name="Allen A.W."/>
            <person name="Alvarado L."/>
            <person name="Arachchi H.M."/>
            <person name="Berlin A.M."/>
            <person name="Chapman S.B."/>
            <person name="Gainer-Dewar J."/>
            <person name="Goldberg J."/>
            <person name="Griggs A."/>
            <person name="Gujja S."/>
            <person name="Hansen M."/>
            <person name="Howarth C."/>
            <person name="Imamovic A."/>
            <person name="Ireland A."/>
            <person name="Larimer J."/>
            <person name="McCowan C."/>
            <person name="Murphy C."/>
            <person name="Pearson M."/>
            <person name="Poon T.W."/>
            <person name="Priest M."/>
            <person name="Roberts A."/>
            <person name="Saif S."/>
            <person name="Shea T."/>
            <person name="Sisk P."/>
            <person name="Sykes S."/>
            <person name="Wortman J."/>
            <person name="Nusbaum C."/>
            <person name="Birren B."/>
        </authorList>
    </citation>
    <scope>NUCLEOTIDE SEQUENCE [LARGE SCALE GENOMIC DNA]</scope>
    <source>
        <strain evidence="2 3">P1976</strain>
    </source>
</reference>
<sequence length="191" mass="21886">MGGVDVHDQLRLQTYSLLTSTKFKKYYKSLFLGVVDLGLNQLLQLKLEDFGDVVATPPPSGQKRKRPQLQLTPAVEQSNDWVIVTGVQKRRQRLCKVCALLRADCKKISFATTFFCKRCSIDDAKCWLCNTIRRQYKGVAKTCFEIWHDDFDCGQNLPATLGKRVVLRRPGKKAGAHKKTRRKLELREGER</sequence>
<accession>A0A081B3V9</accession>
<evidence type="ECO:0008006" key="4">
    <source>
        <dbReference type="Google" id="ProtNLM"/>
    </source>
</evidence>
<dbReference type="PANTHER" id="PTHR46599">
    <property type="entry name" value="PIGGYBAC TRANSPOSABLE ELEMENT-DERIVED PROTEIN 4"/>
    <property type="match status" value="1"/>
</dbReference>
<dbReference type="OrthoDB" id="123591at2759"/>
<proteinExistence type="predicted"/>
<evidence type="ECO:0000256" key="1">
    <source>
        <dbReference type="SAM" id="MobiDB-lite"/>
    </source>
</evidence>
<name>A0A081B3V9_PHYNI</name>
<dbReference type="Proteomes" id="UP000028582">
    <property type="component" value="Unassembled WGS sequence"/>
</dbReference>
<feature type="compositionally biased region" description="Basic residues" evidence="1">
    <location>
        <begin position="172"/>
        <end position="182"/>
    </location>
</feature>